<protein>
    <submittedName>
        <fullName evidence="1">Uncharacterized protein</fullName>
    </submittedName>
</protein>
<name>A0A5N5NS51_9ROSI</name>
<proteinExistence type="predicted"/>
<accession>A0A5N5NS51</accession>
<dbReference type="EMBL" id="VDCV01000002">
    <property type="protein sequence ID" value="KAB5569848.1"/>
    <property type="molecule type" value="Genomic_DNA"/>
</dbReference>
<dbReference type="PANTHER" id="PTHR35114">
    <property type="entry name" value="CYTOCHROME OXIDASE COMPLEX ASSEMBLY PROTEIN"/>
    <property type="match status" value="1"/>
</dbReference>
<reference evidence="2" key="1">
    <citation type="journal article" date="2019" name="Gigascience">
        <title>De novo genome assembly of the endangered Acer yangbiense, a plant species with extremely small populations endemic to Yunnan Province, China.</title>
        <authorList>
            <person name="Yang J."/>
            <person name="Wariss H.M."/>
            <person name="Tao L."/>
            <person name="Zhang R."/>
            <person name="Yun Q."/>
            <person name="Hollingsworth P."/>
            <person name="Dao Z."/>
            <person name="Luo G."/>
            <person name="Guo H."/>
            <person name="Ma Y."/>
            <person name="Sun W."/>
        </authorList>
    </citation>
    <scope>NUCLEOTIDE SEQUENCE [LARGE SCALE GENOMIC DNA]</scope>
    <source>
        <strain evidence="2">cv. br00</strain>
    </source>
</reference>
<dbReference type="AlphaFoldDB" id="A0A5N5NS51"/>
<evidence type="ECO:0000313" key="2">
    <source>
        <dbReference type="Proteomes" id="UP000326939"/>
    </source>
</evidence>
<comment type="caution">
    <text evidence="1">The sequence shown here is derived from an EMBL/GenBank/DDBJ whole genome shotgun (WGS) entry which is preliminary data.</text>
</comment>
<dbReference type="Pfam" id="PF06101">
    <property type="entry name" value="Vps62"/>
    <property type="match status" value="1"/>
</dbReference>
<organism evidence="1 2">
    <name type="scientific">Salix brachista</name>
    <dbReference type="NCBI Taxonomy" id="2182728"/>
    <lineage>
        <taxon>Eukaryota</taxon>
        <taxon>Viridiplantae</taxon>
        <taxon>Streptophyta</taxon>
        <taxon>Embryophyta</taxon>
        <taxon>Tracheophyta</taxon>
        <taxon>Spermatophyta</taxon>
        <taxon>Magnoliopsida</taxon>
        <taxon>eudicotyledons</taxon>
        <taxon>Gunneridae</taxon>
        <taxon>Pentapetalae</taxon>
        <taxon>rosids</taxon>
        <taxon>fabids</taxon>
        <taxon>Malpighiales</taxon>
        <taxon>Salicaceae</taxon>
        <taxon>Saliceae</taxon>
        <taxon>Salix</taxon>
    </lineage>
</organism>
<keyword evidence="2" id="KW-1185">Reference proteome</keyword>
<evidence type="ECO:0000313" key="1">
    <source>
        <dbReference type="EMBL" id="KAB5569848.1"/>
    </source>
</evidence>
<sequence>MFRFSFGLDLTKKERISRVAPHGFCSCGSVWSSDDGREEKSGGFGFFWLPQPPEDHKPMGFLVATDKPDLDEVRASSRTEIINHLPDRIRYPENIFDTLAVELCGRRRSYWAEEKNNWAGDLPIADSTSVALIPFCPCHTATELHRARAWLLIKQKLSWRQVIGGRVGKDIWCYRACIGLVDTEICSTHILRSSDPKQTLVQTLTVTDREMLSRRFISLFKNSPSSQTSSGGKRLDEGKSKSFGRKAATFVLVTVTGGVALSALDDLAIYHGCSSKAMEKASNSQAVKDAIGEPIVKGPWYNASLAVAHKRQSVSCTFPVSGPRGNGVFQLKAVRNGGLCISDLLFFPVTVFMFDL</sequence>
<dbReference type="PANTHER" id="PTHR35114:SF1">
    <property type="entry name" value="CYTOCHROME OXIDASE COMPLEX ASSEMBLY PROTEIN"/>
    <property type="match status" value="1"/>
</dbReference>
<dbReference type="InterPro" id="IPR009291">
    <property type="entry name" value="Vps62"/>
</dbReference>
<dbReference type="Proteomes" id="UP000326939">
    <property type="component" value="Chromosome 2"/>
</dbReference>
<gene>
    <name evidence="1" type="ORF">DKX38_003641</name>
</gene>